<name>E3NYF2_PUCGT</name>
<feature type="region of interest" description="Disordered" evidence="1">
    <location>
        <begin position="1"/>
        <end position="86"/>
    </location>
</feature>
<evidence type="ECO:0000256" key="1">
    <source>
        <dbReference type="SAM" id="MobiDB-lite"/>
    </source>
</evidence>
<protein>
    <submittedName>
        <fullName evidence="2">Uncharacterized protein</fullName>
    </submittedName>
</protein>
<feature type="compositionally biased region" description="Low complexity" evidence="1">
    <location>
        <begin position="61"/>
        <end position="76"/>
    </location>
</feature>
<proteinExistence type="predicted"/>
<dbReference type="KEGG" id="pgr:PGTG_20557"/>
<keyword evidence="3" id="KW-1185">Reference proteome</keyword>
<gene>
    <name evidence="2" type="ORF">PGTG_20557</name>
</gene>
<dbReference type="EMBL" id="DS990109">
    <property type="protein sequence ID" value="EFP94601.1"/>
    <property type="molecule type" value="Genomic_DNA"/>
</dbReference>
<feature type="compositionally biased region" description="Low complexity" evidence="1">
    <location>
        <begin position="1"/>
        <end position="13"/>
    </location>
</feature>
<dbReference type="VEuPathDB" id="FungiDB:PGTG_20557"/>
<evidence type="ECO:0000313" key="3">
    <source>
        <dbReference type="Proteomes" id="UP000008783"/>
    </source>
</evidence>
<dbReference type="RefSeq" id="XP_003339017.1">
    <property type="nucleotide sequence ID" value="XM_003338969.1"/>
</dbReference>
<dbReference type="Proteomes" id="UP000008783">
    <property type="component" value="Unassembled WGS sequence"/>
</dbReference>
<sequence>MNPDIPDDNPSGDNPGGDQSGDQEGGQTGPPEGGAVDSEHNWISDVVDGVQANITNEANRSTTAGDTTQGGSQSSGVLNLGGVTDRSRLEADFVVDHARGERANVEERGHDYGRSAGFERFQTRQPSMSTATHIFVASNIF</sequence>
<organism evidence="2 3">
    <name type="scientific">Puccinia graminis f. sp. tritici (strain CRL 75-36-700-3 / race SCCL)</name>
    <name type="common">Black stem rust fungus</name>
    <dbReference type="NCBI Taxonomy" id="418459"/>
    <lineage>
        <taxon>Eukaryota</taxon>
        <taxon>Fungi</taxon>
        <taxon>Dikarya</taxon>
        <taxon>Basidiomycota</taxon>
        <taxon>Pucciniomycotina</taxon>
        <taxon>Pucciniomycetes</taxon>
        <taxon>Pucciniales</taxon>
        <taxon>Pucciniaceae</taxon>
        <taxon>Puccinia</taxon>
    </lineage>
</organism>
<dbReference type="HOGENOM" id="CLU_152098_0_0_1"/>
<reference evidence="3" key="2">
    <citation type="journal article" date="2011" name="Proc. Natl. Acad. Sci. U.S.A.">
        <title>Obligate biotrophy features unraveled by the genomic analysis of rust fungi.</title>
        <authorList>
            <person name="Duplessis S."/>
            <person name="Cuomo C.A."/>
            <person name="Lin Y.-C."/>
            <person name="Aerts A."/>
            <person name="Tisserant E."/>
            <person name="Veneault-Fourrey C."/>
            <person name="Joly D.L."/>
            <person name="Hacquard S."/>
            <person name="Amselem J."/>
            <person name="Cantarel B.L."/>
            <person name="Chiu R."/>
            <person name="Coutinho P.M."/>
            <person name="Feau N."/>
            <person name="Field M."/>
            <person name="Frey P."/>
            <person name="Gelhaye E."/>
            <person name="Goldberg J."/>
            <person name="Grabherr M.G."/>
            <person name="Kodira C.D."/>
            <person name="Kohler A."/>
            <person name="Kuees U."/>
            <person name="Lindquist E.A."/>
            <person name="Lucas S.M."/>
            <person name="Mago R."/>
            <person name="Mauceli E."/>
            <person name="Morin E."/>
            <person name="Murat C."/>
            <person name="Pangilinan J.L."/>
            <person name="Park R."/>
            <person name="Pearson M."/>
            <person name="Quesneville H."/>
            <person name="Rouhier N."/>
            <person name="Sakthikumar S."/>
            <person name="Salamov A.A."/>
            <person name="Schmutz J."/>
            <person name="Selles B."/>
            <person name="Shapiro H."/>
            <person name="Tanguay P."/>
            <person name="Tuskan G.A."/>
            <person name="Henrissat B."/>
            <person name="Van de Peer Y."/>
            <person name="Rouze P."/>
            <person name="Ellis J.G."/>
            <person name="Dodds P.N."/>
            <person name="Schein J.E."/>
            <person name="Zhong S."/>
            <person name="Hamelin R.C."/>
            <person name="Grigoriev I.V."/>
            <person name="Szabo L.J."/>
            <person name="Martin F."/>
        </authorList>
    </citation>
    <scope>NUCLEOTIDE SEQUENCE [LARGE SCALE GENOMIC DNA]</scope>
    <source>
        <strain evidence="3">CRL 75-36-700-3 / race SCCL</strain>
    </source>
</reference>
<feature type="compositionally biased region" description="Gly residues" evidence="1">
    <location>
        <begin position="14"/>
        <end position="32"/>
    </location>
</feature>
<accession>E3NYF2</accession>
<reference key="1">
    <citation type="submission" date="2007-01" db="EMBL/GenBank/DDBJ databases">
        <title>The Genome Sequence of Puccinia graminis f. sp. tritici Strain CRL 75-36-700-3.</title>
        <authorList>
            <consortium name="The Broad Institute Genome Sequencing Platform"/>
            <person name="Birren B."/>
            <person name="Lander E."/>
            <person name="Galagan J."/>
            <person name="Nusbaum C."/>
            <person name="Devon K."/>
            <person name="Cuomo C."/>
            <person name="Jaffe D."/>
            <person name="Butler J."/>
            <person name="Alvarez P."/>
            <person name="Gnerre S."/>
            <person name="Grabherr M."/>
            <person name="Mauceli E."/>
            <person name="Brockman W."/>
            <person name="Young S."/>
            <person name="LaButti K."/>
            <person name="Sykes S."/>
            <person name="DeCaprio D."/>
            <person name="Crawford M."/>
            <person name="Koehrsen M."/>
            <person name="Engels R."/>
            <person name="Montgomery P."/>
            <person name="Pearson M."/>
            <person name="Howarth C."/>
            <person name="Larson L."/>
            <person name="White J."/>
            <person name="Zeng Q."/>
            <person name="Kodira C."/>
            <person name="Yandava C."/>
            <person name="Alvarado L."/>
            <person name="O'Leary S."/>
            <person name="Szabo L."/>
            <person name="Dean R."/>
            <person name="Schein J."/>
        </authorList>
    </citation>
    <scope>NUCLEOTIDE SEQUENCE</scope>
    <source>
        <strain>CRL 75-36-700-3</strain>
    </source>
</reference>
<evidence type="ECO:0000313" key="2">
    <source>
        <dbReference type="EMBL" id="EFP94601.1"/>
    </source>
</evidence>
<dbReference type="GeneID" id="10528062"/>
<dbReference type="AlphaFoldDB" id="E3NYF2"/>
<dbReference type="InParanoid" id="E3NYF2"/>